<dbReference type="Pfam" id="PF13859">
    <property type="entry name" value="BNR_3"/>
    <property type="match status" value="1"/>
</dbReference>
<dbReference type="PANTHER" id="PTHR10628">
    <property type="entry name" value="SIALIDASE"/>
    <property type="match status" value="1"/>
</dbReference>
<feature type="domain" description="Sialidase" evidence="1">
    <location>
        <begin position="88"/>
        <end position="326"/>
    </location>
</feature>
<dbReference type="CDD" id="cd15482">
    <property type="entry name" value="Sialidase_non-viral"/>
    <property type="match status" value="1"/>
</dbReference>
<evidence type="ECO:0000313" key="3">
    <source>
        <dbReference type="Proteomes" id="UP001059127"/>
    </source>
</evidence>
<protein>
    <submittedName>
        <fullName evidence="2">Sialidase</fullName>
    </submittedName>
</protein>
<dbReference type="InterPro" id="IPR026856">
    <property type="entry name" value="Sialidase_fam"/>
</dbReference>
<dbReference type="GO" id="GO:0016020">
    <property type="term" value="C:membrane"/>
    <property type="evidence" value="ECO:0007669"/>
    <property type="project" value="TreeGrafter"/>
</dbReference>
<name>A0A9E7QWG3_9ADEN</name>
<dbReference type="InterPro" id="IPR011040">
    <property type="entry name" value="Sialidase"/>
</dbReference>
<proteinExistence type="predicted"/>
<accession>A0A9E7QWG3</accession>
<dbReference type="Proteomes" id="UP001059127">
    <property type="component" value="Segment"/>
</dbReference>
<reference evidence="2" key="2">
    <citation type="journal article" date="2022" name="Infect. Genet. Evol.">
        <title>The genome and phylogenetic analyses of tit siadenoviruses reveal both a novel avian host and viral species.</title>
        <authorList>
            <person name="Gellert A."/>
            <person name="Benko M."/>
            <person name="Harrach B."/>
            <person name="Peters M."/>
            <person name="Kajan G.L."/>
        </authorList>
    </citation>
    <scope>NUCLEOTIDE SEQUENCE</scope>
    <source>
        <strain evidence="2">S478/20</strain>
    </source>
</reference>
<dbReference type="InterPro" id="IPR036278">
    <property type="entry name" value="Sialidase_sf"/>
</dbReference>
<dbReference type="GO" id="GO:0009313">
    <property type="term" value="P:oligosaccharide catabolic process"/>
    <property type="evidence" value="ECO:0007669"/>
    <property type="project" value="TreeGrafter"/>
</dbReference>
<dbReference type="GO" id="GO:0006689">
    <property type="term" value="P:ganglioside catabolic process"/>
    <property type="evidence" value="ECO:0007669"/>
    <property type="project" value="TreeGrafter"/>
</dbReference>
<organism evidence="2">
    <name type="scientific">Siadenovirus sp</name>
    <dbReference type="NCBI Taxonomy" id="2671519"/>
    <lineage>
        <taxon>Viruses</taxon>
        <taxon>Varidnaviria</taxon>
        <taxon>Bamfordvirae</taxon>
        <taxon>Preplasmiviricota</taxon>
        <taxon>Polisuviricotina</taxon>
        <taxon>Pharingeaviricetes</taxon>
        <taxon>Rowavirales</taxon>
        <taxon>Adenoviridae</taxon>
        <taxon>Siadenovirus</taxon>
    </lineage>
</organism>
<dbReference type="PANTHER" id="PTHR10628:SF30">
    <property type="entry name" value="EXO-ALPHA-SIALIDASE"/>
    <property type="match status" value="1"/>
</dbReference>
<evidence type="ECO:0000259" key="1">
    <source>
        <dbReference type="Pfam" id="PF13859"/>
    </source>
</evidence>
<keyword evidence="3" id="KW-1185">Reference proteome</keyword>
<sequence length="546" mass="59844">MDFPWSVTPSVPAWPLKRLRGDACSPEVGEGLAYSHGKLELNKDSTLVFSGLGGRAGVNPELVNPLEGHRLFTAEQLGGAYVTRPCSLCLRNGSLILAADVRFAVNNNYGPGGIAIAISTDGGFTFPFRRLAFVPPRRTEHSRYLYPCLLESPSGLLFLFAAYFQNEDHFTWKDLDYDCLFWTSTDGGYTWSEPVSLRDLKEESENYVIASSGVGISLEDGTLVVPVECWVDGATYFSSIIHSKDNGLTWSRGSKVPKRCLECAVVEYPDRGDLLLVCRPWGASDNATERTRLVFSSSDLGASWTEDALSMELRNRTGAPCSLLKVSGYGLMDNVLLVSPMADLSGNRGNTLLTLQSLLDDMWNPVGTFEFNPTDGTTGLVHEKRYGRLLAFAVRIEGDMTVISIYDLSRYWPALYPSVVTNVDVGFPVTVNEGYCALGSPPLRVRREGTSIWLGGVLLPPTGGSFPNTLQMLFSLPYGGISDKVGYIQCVGSTTNPPAAMYPVLLEYYCRDYISVRCFASTVTNGLKLSDLKILCFPDVRVAVML</sequence>
<dbReference type="Gene3D" id="2.120.10.10">
    <property type="match status" value="1"/>
</dbReference>
<evidence type="ECO:0000313" key="2">
    <source>
        <dbReference type="EMBL" id="UVZ42945.1"/>
    </source>
</evidence>
<dbReference type="SUPFAM" id="SSF50939">
    <property type="entry name" value="Sialidases"/>
    <property type="match status" value="1"/>
</dbReference>
<dbReference type="GO" id="GO:0004308">
    <property type="term" value="F:exo-alpha-sialidase activity"/>
    <property type="evidence" value="ECO:0007669"/>
    <property type="project" value="InterPro"/>
</dbReference>
<reference evidence="2" key="1">
    <citation type="journal article" date="2021" name="Eur. J. Wildl. Res.">
        <title>Increased mortality in wild tits in North Rhine-Westphalia (Germany) in 2020 with a special focus on Suttonella ornithocola and other infectious pathogens.</title>
        <authorList>
            <person name="Fischer L."/>
            <person name="Peters M."/>
            <person name="Merbach S."/>
            <person name="Eydner M."/>
            <person name="Kuczka A."/>
            <person name="Lambertz J."/>
            <person name="Kummerfeld M."/>
            <person name="Kahnt K."/>
            <person name="Weiss A."/>
            <person name="Petersen H."/>
        </authorList>
    </citation>
    <scope>NUCLEOTIDE SEQUENCE</scope>
    <source>
        <strain evidence="2">S478/20</strain>
    </source>
</reference>
<dbReference type="EMBL" id="MW508338">
    <property type="protein sequence ID" value="UVZ42945.1"/>
    <property type="molecule type" value="Genomic_DNA"/>
</dbReference>